<dbReference type="GO" id="GO:0016787">
    <property type="term" value="F:hydrolase activity"/>
    <property type="evidence" value="ECO:0007669"/>
    <property type="project" value="UniProtKB-KW"/>
</dbReference>
<sequence length="223" mass="23549">MTGLRLVVFDVDGTLVDSQDHIHGAMEHAFAATGHALPSRADILSIVGLSLPEAMARLVPHLPAVAQADLVEAYKGSFGRMRADRLSPMFDGMADLITRLSAEPETLLGVATGKSRRGLTHVLAGHGLQDHFITTQVADDHPSKPHPSMLLAALAETGVPARDAVMIGDTTFDIQMGRMAGYHTIGVSWGYHQATALAEAGAGRVVDTAGALADAIDEIWETV</sequence>
<protein>
    <submittedName>
        <fullName evidence="1">HAD-IA family hydrolase</fullName>
    </submittedName>
</protein>
<dbReference type="SUPFAM" id="SSF56784">
    <property type="entry name" value="HAD-like"/>
    <property type="match status" value="1"/>
</dbReference>
<dbReference type="InterPro" id="IPR023214">
    <property type="entry name" value="HAD_sf"/>
</dbReference>
<dbReference type="SFLD" id="SFLDG01135">
    <property type="entry name" value="C1.5.6:_HAD__Beta-PGM__Phospha"/>
    <property type="match status" value="1"/>
</dbReference>
<gene>
    <name evidence="1" type="ORF">OEZ71_06855</name>
</gene>
<reference evidence="1 2" key="1">
    <citation type="submission" date="2022-10" db="EMBL/GenBank/DDBJ databases">
        <title>Defluviimonas sp. nov., isolated from ocean surface sediments.</title>
        <authorList>
            <person name="He W."/>
            <person name="Wang L."/>
            <person name="Zhang D.-F."/>
        </authorList>
    </citation>
    <scope>NUCLEOTIDE SEQUENCE [LARGE SCALE GENOMIC DNA]</scope>
    <source>
        <strain evidence="1 2">WL0050</strain>
    </source>
</reference>
<dbReference type="Pfam" id="PF13419">
    <property type="entry name" value="HAD_2"/>
    <property type="match status" value="1"/>
</dbReference>
<organism evidence="1 2">
    <name type="scientific">Albidovulum litorale</name>
    <dbReference type="NCBI Taxonomy" id="2984134"/>
    <lineage>
        <taxon>Bacteria</taxon>
        <taxon>Pseudomonadati</taxon>
        <taxon>Pseudomonadota</taxon>
        <taxon>Alphaproteobacteria</taxon>
        <taxon>Rhodobacterales</taxon>
        <taxon>Paracoccaceae</taxon>
        <taxon>Albidovulum</taxon>
    </lineage>
</organism>
<keyword evidence="1" id="KW-0378">Hydrolase</keyword>
<dbReference type="Gene3D" id="1.10.150.240">
    <property type="entry name" value="Putative phosphatase, domain 2"/>
    <property type="match status" value="1"/>
</dbReference>
<dbReference type="RefSeq" id="WP_263739212.1">
    <property type="nucleotide sequence ID" value="NZ_JAOWKZ010000002.1"/>
</dbReference>
<evidence type="ECO:0000313" key="1">
    <source>
        <dbReference type="EMBL" id="MCV2872011.1"/>
    </source>
</evidence>
<accession>A0ABT2ZMP4</accession>
<dbReference type="Gene3D" id="3.40.50.1000">
    <property type="entry name" value="HAD superfamily/HAD-like"/>
    <property type="match status" value="1"/>
</dbReference>
<dbReference type="InterPro" id="IPR036412">
    <property type="entry name" value="HAD-like_sf"/>
</dbReference>
<comment type="caution">
    <text evidence="1">The sequence shown here is derived from an EMBL/GenBank/DDBJ whole genome shotgun (WGS) entry which is preliminary data.</text>
</comment>
<dbReference type="InterPro" id="IPR006439">
    <property type="entry name" value="HAD-SF_hydro_IA"/>
</dbReference>
<dbReference type="EMBL" id="JAOWKZ010000002">
    <property type="protein sequence ID" value="MCV2872011.1"/>
    <property type="molecule type" value="Genomic_DNA"/>
</dbReference>
<dbReference type="SFLD" id="SFLDG01129">
    <property type="entry name" value="C1.5:_HAD__Beta-PGM__Phosphata"/>
    <property type="match status" value="1"/>
</dbReference>
<dbReference type="PANTHER" id="PTHR43434">
    <property type="entry name" value="PHOSPHOGLYCOLATE PHOSPHATASE"/>
    <property type="match status" value="1"/>
</dbReference>
<dbReference type="SFLD" id="SFLDS00003">
    <property type="entry name" value="Haloacid_Dehalogenase"/>
    <property type="match status" value="1"/>
</dbReference>
<dbReference type="PANTHER" id="PTHR43434:SF24">
    <property type="entry name" value="HYDROLASE-RELATED"/>
    <property type="match status" value="1"/>
</dbReference>
<keyword evidence="2" id="KW-1185">Reference proteome</keyword>
<dbReference type="NCBIfam" id="TIGR01509">
    <property type="entry name" value="HAD-SF-IA-v3"/>
    <property type="match status" value="1"/>
</dbReference>
<dbReference type="Proteomes" id="UP001652564">
    <property type="component" value="Unassembled WGS sequence"/>
</dbReference>
<evidence type="ECO:0000313" key="2">
    <source>
        <dbReference type="Proteomes" id="UP001652564"/>
    </source>
</evidence>
<dbReference type="InterPro" id="IPR050155">
    <property type="entry name" value="HAD-like_hydrolase_sf"/>
</dbReference>
<dbReference type="InterPro" id="IPR041492">
    <property type="entry name" value="HAD_2"/>
</dbReference>
<dbReference type="InterPro" id="IPR023198">
    <property type="entry name" value="PGP-like_dom2"/>
</dbReference>
<dbReference type="NCBIfam" id="TIGR01549">
    <property type="entry name" value="HAD-SF-IA-v1"/>
    <property type="match status" value="1"/>
</dbReference>
<name>A0ABT2ZMP4_9RHOB</name>
<proteinExistence type="predicted"/>